<evidence type="ECO:0000313" key="7">
    <source>
        <dbReference type="Proteomes" id="UP000626109"/>
    </source>
</evidence>
<feature type="domain" description="DUF4964" evidence="3">
    <location>
        <begin position="17"/>
        <end position="72"/>
    </location>
</feature>
<name>A0A813KIX2_POLGL</name>
<feature type="chain" id="PRO_5033002886" evidence="2">
    <location>
        <begin position="18"/>
        <end position="422"/>
    </location>
</feature>
<feature type="domain" description="Glutaminase A N-terminal" evidence="5">
    <location>
        <begin position="197"/>
        <end position="362"/>
    </location>
</feature>
<evidence type="ECO:0000259" key="3">
    <source>
        <dbReference type="Pfam" id="PF16334"/>
    </source>
</evidence>
<dbReference type="PANTHER" id="PTHR31987">
    <property type="entry name" value="GLUTAMINASE A-RELATED"/>
    <property type="match status" value="1"/>
</dbReference>
<evidence type="ECO:0000256" key="2">
    <source>
        <dbReference type="SAM" id="SignalP"/>
    </source>
</evidence>
<evidence type="ECO:0000259" key="4">
    <source>
        <dbReference type="Pfam" id="PF16335"/>
    </source>
</evidence>
<evidence type="ECO:0000313" key="6">
    <source>
        <dbReference type="EMBL" id="CAE8701197.1"/>
    </source>
</evidence>
<feature type="non-terminal residue" evidence="6">
    <location>
        <position position="422"/>
    </location>
</feature>
<dbReference type="InterPro" id="IPR052743">
    <property type="entry name" value="Glutaminase_GtaA"/>
</dbReference>
<dbReference type="Pfam" id="PF16334">
    <property type="entry name" value="DUF4964"/>
    <property type="match status" value="1"/>
</dbReference>
<evidence type="ECO:0000256" key="1">
    <source>
        <dbReference type="SAM" id="MobiDB-lite"/>
    </source>
</evidence>
<feature type="domain" description="Glutaminase A N-terminal" evidence="5">
    <location>
        <begin position="93"/>
        <end position="168"/>
    </location>
</feature>
<dbReference type="Proteomes" id="UP000626109">
    <property type="component" value="Unassembled WGS sequence"/>
</dbReference>
<dbReference type="Pfam" id="PF17168">
    <property type="entry name" value="DUF5127"/>
    <property type="match status" value="2"/>
</dbReference>
<accession>A0A813KIX2</accession>
<feature type="region of interest" description="Disordered" evidence="1">
    <location>
        <begin position="171"/>
        <end position="216"/>
    </location>
</feature>
<feature type="compositionally biased region" description="Low complexity" evidence="1">
    <location>
        <begin position="195"/>
        <end position="206"/>
    </location>
</feature>
<dbReference type="InterPro" id="IPR032515">
    <property type="entry name" value="DUF4964"/>
</dbReference>
<proteinExistence type="predicted"/>
<dbReference type="PANTHER" id="PTHR31987:SF1">
    <property type="entry name" value="GLUTAMINASE A"/>
    <property type="match status" value="1"/>
</dbReference>
<gene>
    <name evidence="6" type="ORF">PGLA2088_LOCUS31929</name>
</gene>
<dbReference type="InterPro" id="IPR032514">
    <property type="entry name" value="GtaA_central"/>
</dbReference>
<sequence>MLQVLFAMLLPLLSGAAFRPPAIPLITTDPYMQTWLMGDTAMSDVVRHWDQRSKEMLGLLRVDGVTYRYLGAIVNHSHSFPAMLQDSVSVQPTRTIFRLRDPKGLVELKVTFLSTMFASDYERLSRPVSYVVHDIRSLSGSLHDVQLYFDASAEHVVNSFSEEVVWGNFPAKETPGSLHNNSNNSSNHNDDDDSNSNSNKKNNSNKETPGSLRGGWMGTKAQQILGISGDKTNINYGYLYLADADPNSGLFRAGSAKAHRTTFRLTGRLPEGPDSNQPRPCQTDLPAISLVRGFPQLSATPQRFTALVGYDDVKSVRYYDEGDFSGFWTQKWKTIQEAMAAAAAEVEAMLEKSLSHDDALMANMTTVAGLEYAQIGALAYRQTLAATKLVWNSKRSQMWNFLKEISTNGDMQTMDVIFPASP</sequence>
<feature type="signal peptide" evidence="2">
    <location>
        <begin position="1"/>
        <end position="17"/>
    </location>
</feature>
<evidence type="ECO:0000259" key="5">
    <source>
        <dbReference type="Pfam" id="PF17168"/>
    </source>
</evidence>
<dbReference type="EMBL" id="CAJNNW010029702">
    <property type="protein sequence ID" value="CAE8701197.1"/>
    <property type="molecule type" value="Genomic_DNA"/>
</dbReference>
<dbReference type="Pfam" id="PF16335">
    <property type="entry name" value="GtaA_6_Hairpin"/>
    <property type="match status" value="1"/>
</dbReference>
<dbReference type="InterPro" id="IPR033433">
    <property type="entry name" value="GtaA_N"/>
</dbReference>
<comment type="caution">
    <text evidence="6">The sequence shown here is derived from an EMBL/GenBank/DDBJ whole genome shotgun (WGS) entry which is preliminary data.</text>
</comment>
<keyword evidence="2" id="KW-0732">Signal</keyword>
<organism evidence="6 7">
    <name type="scientific">Polarella glacialis</name>
    <name type="common">Dinoflagellate</name>
    <dbReference type="NCBI Taxonomy" id="89957"/>
    <lineage>
        <taxon>Eukaryota</taxon>
        <taxon>Sar</taxon>
        <taxon>Alveolata</taxon>
        <taxon>Dinophyceae</taxon>
        <taxon>Suessiales</taxon>
        <taxon>Suessiaceae</taxon>
        <taxon>Polarella</taxon>
    </lineage>
</organism>
<feature type="domain" description="Glutaminase A central" evidence="4">
    <location>
        <begin position="370"/>
        <end position="422"/>
    </location>
</feature>
<protein>
    <submittedName>
        <fullName evidence="6">Uncharacterized protein</fullName>
    </submittedName>
</protein>
<dbReference type="AlphaFoldDB" id="A0A813KIX2"/>
<reference evidence="6" key="1">
    <citation type="submission" date="2021-02" db="EMBL/GenBank/DDBJ databases">
        <authorList>
            <person name="Dougan E. K."/>
            <person name="Rhodes N."/>
            <person name="Thang M."/>
            <person name="Chan C."/>
        </authorList>
    </citation>
    <scope>NUCLEOTIDE SEQUENCE</scope>
</reference>